<dbReference type="PaxDb" id="2903-EOD34203"/>
<dbReference type="Pfam" id="PF12796">
    <property type="entry name" value="Ank_2"/>
    <property type="match status" value="1"/>
</dbReference>
<comment type="subcellular location">
    <subcellularLocation>
        <location evidence="3">Endomembrane system</location>
    </subcellularLocation>
    <subcellularLocation>
        <location evidence="2">Membrane</location>
        <topology evidence="2">Single-pass membrane protein</topology>
    </subcellularLocation>
</comment>
<evidence type="ECO:0000313" key="15">
    <source>
        <dbReference type="EnsemblProtists" id="EOD34203"/>
    </source>
</evidence>
<dbReference type="GO" id="GO:0005506">
    <property type="term" value="F:iron ion binding"/>
    <property type="evidence" value="ECO:0007669"/>
    <property type="project" value="InterPro"/>
</dbReference>
<accession>A0A0D3KEL8</accession>
<dbReference type="Gene3D" id="1.25.40.20">
    <property type="entry name" value="Ankyrin repeat-containing domain"/>
    <property type="match status" value="1"/>
</dbReference>
<evidence type="ECO:0000256" key="4">
    <source>
        <dbReference type="ARBA" id="ARBA00022692"/>
    </source>
</evidence>
<organism evidence="15 16">
    <name type="scientific">Emiliania huxleyi (strain CCMP1516)</name>
    <dbReference type="NCBI Taxonomy" id="280463"/>
    <lineage>
        <taxon>Eukaryota</taxon>
        <taxon>Haptista</taxon>
        <taxon>Haptophyta</taxon>
        <taxon>Prymnesiophyceae</taxon>
        <taxon>Isochrysidales</taxon>
        <taxon>Noelaerhabdaceae</taxon>
        <taxon>Emiliania</taxon>
    </lineage>
</organism>
<dbReference type="GO" id="GO:0016020">
    <property type="term" value="C:membrane"/>
    <property type="evidence" value="ECO:0007669"/>
    <property type="project" value="UniProtKB-SubCell"/>
</dbReference>
<dbReference type="InterPro" id="IPR045054">
    <property type="entry name" value="P4HA-like"/>
</dbReference>
<protein>
    <recommendedName>
        <fullName evidence="17">Fe2OG dioxygenase domain-containing protein</fullName>
    </recommendedName>
</protein>
<evidence type="ECO:0000256" key="10">
    <source>
        <dbReference type="ARBA" id="ARBA00023136"/>
    </source>
</evidence>
<dbReference type="Pfam" id="PF13640">
    <property type="entry name" value="2OG-FeII_Oxy_3"/>
    <property type="match status" value="1"/>
</dbReference>
<keyword evidence="11" id="KW-0040">ANK repeat</keyword>
<evidence type="ECO:0000256" key="6">
    <source>
        <dbReference type="ARBA" id="ARBA00022964"/>
    </source>
</evidence>
<keyword evidence="8" id="KW-0560">Oxidoreductase</keyword>
<evidence type="ECO:0000256" key="3">
    <source>
        <dbReference type="ARBA" id="ARBA00004308"/>
    </source>
</evidence>
<evidence type="ECO:0000256" key="1">
    <source>
        <dbReference type="ARBA" id="ARBA00001961"/>
    </source>
</evidence>
<dbReference type="PANTHER" id="PTHR10869:SF246">
    <property type="entry name" value="TRANSMEMBRANE PROLYL 4-HYDROXYLASE"/>
    <property type="match status" value="1"/>
</dbReference>
<dbReference type="InterPro" id="IPR002110">
    <property type="entry name" value="Ankyrin_rpt"/>
</dbReference>
<dbReference type="Pfam" id="PF01549">
    <property type="entry name" value="ShK"/>
    <property type="match status" value="1"/>
</dbReference>
<feature type="region of interest" description="Disordered" evidence="12">
    <location>
        <begin position="102"/>
        <end position="131"/>
    </location>
</feature>
<dbReference type="HOGENOM" id="CLU_298684_0_0_1"/>
<dbReference type="Gene3D" id="2.60.120.620">
    <property type="entry name" value="q2cbj1_9rhob like domain"/>
    <property type="match status" value="1"/>
</dbReference>
<proteinExistence type="predicted"/>
<dbReference type="SMART" id="SM00248">
    <property type="entry name" value="ANK"/>
    <property type="match status" value="2"/>
</dbReference>
<feature type="repeat" description="ANK" evidence="11">
    <location>
        <begin position="946"/>
        <end position="978"/>
    </location>
</feature>
<dbReference type="eggNOG" id="KOG4177">
    <property type="taxonomic scope" value="Eukaryota"/>
</dbReference>
<feature type="compositionally biased region" description="Acidic residues" evidence="12">
    <location>
        <begin position="345"/>
        <end position="363"/>
    </location>
</feature>
<dbReference type="InterPro" id="IPR006620">
    <property type="entry name" value="Pro_4_hyd_alph"/>
</dbReference>
<keyword evidence="9" id="KW-0408">Iron</keyword>
<dbReference type="GO" id="GO:0005783">
    <property type="term" value="C:endoplasmic reticulum"/>
    <property type="evidence" value="ECO:0007669"/>
    <property type="project" value="TreeGrafter"/>
</dbReference>
<reference evidence="16" key="1">
    <citation type="journal article" date="2013" name="Nature">
        <title>Pan genome of the phytoplankton Emiliania underpins its global distribution.</title>
        <authorList>
            <person name="Read B.A."/>
            <person name="Kegel J."/>
            <person name="Klute M.J."/>
            <person name="Kuo A."/>
            <person name="Lefebvre S.C."/>
            <person name="Maumus F."/>
            <person name="Mayer C."/>
            <person name="Miller J."/>
            <person name="Monier A."/>
            <person name="Salamov A."/>
            <person name="Young J."/>
            <person name="Aguilar M."/>
            <person name="Claverie J.M."/>
            <person name="Frickenhaus S."/>
            <person name="Gonzalez K."/>
            <person name="Herman E.K."/>
            <person name="Lin Y.C."/>
            <person name="Napier J."/>
            <person name="Ogata H."/>
            <person name="Sarno A.F."/>
            <person name="Shmutz J."/>
            <person name="Schroeder D."/>
            <person name="de Vargas C."/>
            <person name="Verret F."/>
            <person name="von Dassow P."/>
            <person name="Valentin K."/>
            <person name="Van de Peer Y."/>
            <person name="Wheeler G."/>
            <person name="Dacks J.B."/>
            <person name="Delwiche C.F."/>
            <person name="Dyhrman S.T."/>
            <person name="Glockner G."/>
            <person name="John U."/>
            <person name="Richards T."/>
            <person name="Worden A.Z."/>
            <person name="Zhang X."/>
            <person name="Grigoriev I.V."/>
            <person name="Allen A.E."/>
            <person name="Bidle K."/>
            <person name="Borodovsky M."/>
            <person name="Bowler C."/>
            <person name="Brownlee C."/>
            <person name="Cock J.M."/>
            <person name="Elias M."/>
            <person name="Gladyshev V.N."/>
            <person name="Groth M."/>
            <person name="Guda C."/>
            <person name="Hadaegh A."/>
            <person name="Iglesias-Rodriguez M.D."/>
            <person name="Jenkins J."/>
            <person name="Jones B.M."/>
            <person name="Lawson T."/>
            <person name="Leese F."/>
            <person name="Lindquist E."/>
            <person name="Lobanov A."/>
            <person name="Lomsadze A."/>
            <person name="Malik S.B."/>
            <person name="Marsh M.E."/>
            <person name="Mackinder L."/>
            <person name="Mock T."/>
            <person name="Mueller-Roeber B."/>
            <person name="Pagarete A."/>
            <person name="Parker M."/>
            <person name="Probert I."/>
            <person name="Quesneville H."/>
            <person name="Raines C."/>
            <person name="Rensing S.A."/>
            <person name="Riano-Pachon D.M."/>
            <person name="Richier S."/>
            <person name="Rokitta S."/>
            <person name="Shiraiwa Y."/>
            <person name="Soanes D.M."/>
            <person name="van der Giezen M."/>
            <person name="Wahlund T.M."/>
            <person name="Williams B."/>
            <person name="Wilson W."/>
            <person name="Wolfe G."/>
            <person name="Wurch L.L."/>
        </authorList>
    </citation>
    <scope>NUCLEOTIDE SEQUENCE</scope>
</reference>
<feature type="region of interest" description="Disordered" evidence="12">
    <location>
        <begin position="168"/>
        <end position="187"/>
    </location>
</feature>
<dbReference type="InterPro" id="IPR036770">
    <property type="entry name" value="Ankyrin_rpt-contain_sf"/>
</dbReference>
<dbReference type="PANTHER" id="PTHR10869">
    <property type="entry name" value="PROLYL 4-HYDROXYLASE ALPHA SUBUNIT"/>
    <property type="match status" value="1"/>
</dbReference>
<evidence type="ECO:0000256" key="9">
    <source>
        <dbReference type="ARBA" id="ARBA00023004"/>
    </source>
</evidence>
<dbReference type="AlphaFoldDB" id="A0A0D3KEL8"/>
<dbReference type="SMART" id="SM00702">
    <property type="entry name" value="P4Hc"/>
    <property type="match status" value="1"/>
</dbReference>
<dbReference type="InterPro" id="IPR005123">
    <property type="entry name" value="Oxoglu/Fe-dep_dioxygenase_dom"/>
</dbReference>
<evidence type="ECO:0000259" key="13">
    <source>
        <dbReference type="PROSITE" id="PS51471"/>
    </source>
</evidence>
<dbReference type="InterPro" id="IPR003582">
    <property type="entry name" value="ShKT_dom"/>
</dbReference>
<dbReference type="GeneID" id="17279474"/>
<reference evidence="15" key="2">
    <citation type="submission" date="2024-10" db="UniProtKB">
        <authorList>
            <consortium name="EnsemblProtists"/>
        </authorList>
    </citation>
    <scope>IDENTIFICATION</scope>
</reference>
<evidence type="ECO:0000256" key="11">
    <source>
        <dbReference type="PROSITE-ProRule" id="PRU00023"/>
    </source>
</evidence>
<evidence type="ECO:0000313" key="16">
    <source>
        <dbReference type="Proteomes" id="UP000013827"/>
    </source>
</evidence>
<feature type="repeat" description="ANK" evidence="11">
    <location>
        <begin position="914"/>
        <end position="946"/>
    </location>
</feature>
<feature type="domain" description="Fe2OG dioxygenase" evidence="13">
    <location>
        <begin position="655"/>
        <end position="759"/>
    </location>
</feature>
<dbReference type="RefSeq" id="XP_005786632.1">
    <property type="nucleotide sequence ID" value="XM_005786575.1"/>
</dbReference>
<dbReference type="Proteomes" id="UP000013827">
    <property type="component" value="Unassembled WGS sequence"/>
</dbReference>
<dbReference type="GO" id="GO:0004656">
    <property type="term" value="F:procollagen-proline 4-dioxygenase activity"/>
    <property type="evidence" value="ECO:0007669"/>
    <property type="project" value="TreeGrafter"/>
</dbReference>
<evidence type="ECO:0000256" key="8">
    <source>
        <dbReference type="ARBA" id="ARBA00023002"/>
    </source>
</evidence>
<dbReference type="PROSITE" id="PS50088">
    <property type="entry name" value="ANK_REPEAT"/>
    <property type="match status" value="2"/>
</dbReference>
<dbReference type="SMART" id="SM00254">
    <property type="entry name" value="ShKT"/>
    <property type="match status" value="1"/>
</dbReference>
<feature type="region of interest" description="Disordered" evidence="12">
    <location>
        <begin position="345"/>
        <end position="370"/>
    </location>
</feature>
<dbReference type="PROSITE" id="PS51471">
    <property type="entry name" value="FE2OG_OXY"/>
    <property type="match status" value="1"/>
</dbReference>
<dbReference type="eggNOG" id="KOG1591">
    <property type="taxonomic scope" value="Eukaryota"/>
</dbReference>
<sequence>MMSSSKHGTVLIHTADGCREERPVPHFANCRLARLGGHQAGPSTRVVLLAFSLRTTGCGRACADDRVWPSLRMTEAEAWQRSSPFLGAEGPSAIPRHNPLLEQSCYISPPPSTRKEDHGTPSTTGNPLFDVGFVRPGSDTNINRACRAMSHLLPINWPAPRELRTRGCRGCTDESQTLSPASTDRPGREMMMVMPRRRLLHAVGAASSMSWVLASGSTALIPTPTSAEAAWCVRNGAECGAIAAAAHALMRGTAPRRRREASSACPHRDAKGRRLCHGHVLFYVANCSDDDFDAFLEPGPDGDDDPEVNATALRACLLQHEAQASALDDHWQRCCGVSAEDGADAEAEAAAAEEEEGESEGEAEAGAPVTAPYKKGDYRFAREKNCDLRLLDFETFGGFGDGVRKILRQAADQLSNKLSHAQHLDEVTWTTKNWHGLQMQRLSVVLHTAVLRGGDGRLGRCRRVEGPLAEAFTAVTGGPLMGFVLLSLASALLTDGDPRTYVADNCEDRAGGDQCRAWASEGECEENAGFMLTECAASCSACTCSRPNQTAAVEVGGIGRMFERIVQNYPQFAPHVVSRDPWVLVLENFVSPAEAEAFNAECSDHWQTTMNPGQPEKCQPKSLSCDHHVDVLEQLPVVQQVKRRISGLTMTPMPNLEKMHVQRYEVGMEFTAHHDQVGRIDTPEGMRTATLVMYTLEPEEGGGTTFKDINYTVEARLGRAVLFANLMDANVSLPELLTHHEGSVVQRGTKVAVSQWIRQYDWRTPNNRFCRASKEAAAQGALRSFDYLNDYLEARRAAGLPHIVPLSLADDYGRVTTKEATGHVERGTALLERAMLRESILPLRRSPSQQADDEEEESTRAMLLEALASFRVALSAIEAFPKVKPQYSEGAALLALGDHEAALPALRRAQEVEGGLAPLCIAASLGHELVVRFLLREGADVEERARGLTPLFYASLYGRVDVARRLVVAGAQVDRVSEGGGTPLQAAKAQKHWAVVQLLRIAGALG</sequence>
<feature type="compositionally biased region" description="Polar residues" evidence="12">
    <location>
        <begin position="173"/>
        <end position="182"/>
    </location>
</feature>
<evidence type="ECO:0000256" key="5">
    <source>
        <dbReference type="ARBA" id="ARBA00022723"/>
    </source>
</evidence>
<feature type="domain" description="ShKT" evidence="14">
    <location>
        <begin position="506"/>
        <end position="544"/>
    </location>
</feature>
<dbReference type="SUPFAM" id="SSF48403">
    <property type="entry name" value="Ankyrin repeat"/>
    <property type="match status" value="1"/>
</dbReference>
<keyword evidence="4" id="KW-0812">Transmembrane</keyword>
<evidence type="ECO:0000256" key="12">
    <source>
        <dbReference type="SAM" id="MobiDB-lite"/>
    </source>
</evidence>
<dbReference type="GO" id="GO:0031418">
    <property type="term" value="F:L-ascorbic acid binding"/>
    <property type="evidence" value="ECO:0007669"/>
    <property type="project" value="InterPro"/>
</dbReference>
<keyword evidence="16" id="KW-1185">Reference proteome</keyword>
<name>A0A0D3KEL8_EMIH1</name>
<keyword evidence="7" id="KW-1133">Transmembrane helix</keyword>
<comment type="cofactor">
    <cofactor evidence="1">
        <name>L-ascorbate</name>
        <dbReference type="ChEBI" id="CHEBI:38290"/>
    </cofactor>
</comment>
<dbReference type="PROSITE" id="PS51670">
    <property type="entry name" value="SHKT"/>
    <property type="match status" value="1"/>
</dbReference>
<dbReference type="InterPro" id="IPR044862">
    <property type="entry name" value="Pro_4_hyd_alph_FE2OG_OXY"/>
</dbReference>
<dbReference type="PROSITE" id="PS50297">
    <property type="entry name" value="ANK_REP_REGION"/>
    <property type="match status" value="2"/>
</dbReference>
<keyword evidence="5" id="KW-0479">Metal-binding</keyword>
<evidence type="ECO:0000259" key="14">
    <source>
        <dbReference type="PROSITE" id="PS51670"/>
    </source>
</evidence>
<keyword evidence="6" id="KW-0223">Dioxygenase</keyword>
<evidence type="ECO:0000256" key="2">
    <source>
        <dbReference type="ARBA" id="ARBA00004167"/>
    </source>
</evidence>
<keyword evidence="10" id="KW-0472">Membrane</keyword>
<evidence type="ECO:0008006" key="17">
    <source>
        <dbReference type="Google" id="ProtNLM"/>
    </source>
</evidence>
<dbReference type="KEGG" id="ehx:EMIHUDRAFT_98619"/>
<evidence type="ECO:0000256" key="7">
    <source>
        <dbReference type="ARBA" id="ARBA00022989"/>
    </source>
</evidence>
<dbReference type="EnsemblProtists" id="EOD34203">
    <property type="protein sequence ID" value="EOD34203"/>
    <property type="gene ID" value="EMIHUDRAFT_98619"/>
</dbReference>